<gene>
    <name evidence="4" type="ORF">PG997_000273</name>
</gene>
<accession>A0ABR1XAG8</accession>
<feature type="repeat" description="ANK" evidence="3">
    <location>
        <begin position="394"/>
        <end position="426"/>
    </location>
</feature>
<dbReference type="Pfam" id="PF12796">
    <property type="entry name" value="Ank_2"/>
    <property type="match status" value="1"/>
</dbReference>
<dbReference type="RefSeq" id="XP_066674361.1">
    <property type="nucleotide sequence ID" value="XM_066804588.1"/>
</dbReference>
<evidence type="ECO:0000256" key="3">
    <source>
        <dbReference type="PROSITE-ProRule" id="PRU00023"/>
    </source>
</evidence>
<evidence type="ECO:0000313" key="4">
    <source>
        <dbReference type="EMBL" id="KAK8093588.1"/>
    </source>
</evidence>
<name>A0ABR1XAG8_9PEZI</name>
<dbReference type="PANTHER" id="PTHR24198">
    <property type="entry name" value="ANKYRIN REPEAT AND PROTEIN KINASE DOMAIN-CONTAINING PROTEIN"/>
    <property type="match status" value="1"/>
</dbReference>
<reference evidence="4 5" key="1">
    <citation type="submission" date="2023-01" db="EMBL/GenBank/DDBJ databases">
        <title>Analysis of 21 Apiospora genomes using comparative genomics revels a genus with tremendous synthesis potential of carbohydrate active enzymes and secondary metabolites.</title>
        <authorList>
            <person name="Sorensen T."/>
        </authorList>
    </citation>
    <scope>NUCLEOTIDE SEQUENCE [LARGE SCALE GENOMIC DNA]</scope>
    <source>
        <strain evidence="4 5">CBS 114990</strain>
    </source>
</reference>
<proteinExistence type="predicted"/>
<keyword evidence="1" id="KW-0677">Repeat</keyword>
<evidence type="ECO:0000256" key="2">
    <source>
        <dbReference type="ARBA" id="ARBA00023043"/>
    </source>
</evidence>
<protein>
    <recommendedName>
        <fullName evidence="6">Ankyrin</fullName>
    </recommendedName>
</protein>
<evidence type="ECO:0008006" key="6">
    <source>
        <dbReference type="Google" id="ProtNLM"/>
    </source>
</evidence>
<dbReference type="Gene3D" id="1.25.40.20">
    <property type="entry name" value="Ankyrin repeat-containing domain"/>
    <property type="match status" value="1"/>
</dbReference>
<sequence>MIGLKAFPGELLEFVIEQLVIVIGIQKSVLLRTVSRAFDAAIMHAICVRQVVDIDDPATPRLAERMCPALRGCIIAAKSRSASTTAATGTPAGIRSHISVVARVNQALDGLLGDDEGEELRIRRHESIAQAVLPLKEVRADEVFGSPDSHDMVDQLLVKCSRYGDTPLDHVLVERQNLLSGAVVTGNLPLLKLLLHPHPNVRLPARGCLPSRWAGVNGVTPYFPNLLPLAAAWGHLELVRHLLSCGARIDFESKIWRTRLAPASQADWPASDWYEERDHFMIMYLLSKYGPSTSPICAAVRHGHGHVVRLLLRPEHRLPLTSIEYLSAMLAGAEAGRLNLIETLLELIGKRLSDFPGLESELLWAAVRRGHQHIVERLLDCGADVDALPNSSRQYYGALPIAASRGNMAMVRLLLARGAAVNIDGPDRPGHLPIQAAARSGQEEAVQLLLEHGADPRAAAVAAAQGGQPRVLRALLARFPDLLRRGTETWETGQEALAWALQTKNLTTLTVLVKEAGVDLDLEDGSLKGDPLCGWPSYRSKRRFLGRWVIEHLISLGARTTMDEEEEFDPDSFLVRGVYVSERTWEWVSKY</sequence>
<dbReference type="PROSITE" id="PS50297">
    <property type="entry name" value="ANK_REP_REGION"/>
    <property type="match status" value="1"/>
</dbReference>
<dbReference type="SUPFAM" id="SSF48403">
    <property type="entry name" value="Ankyrin repeat"/>
    <property type="match status" value="2"/>
</dbReference>
<dbReference type="SMART" id="SM00248">
    <property type="entry name" value="ANK"/>
    <property type="match status" value="7"/>
</dbReference>
<dbReference type="PROSITE" id="PS50088">
    <property type="entry name" value="ANK_REPEAT"/>
    <property type="match status" value="2"/>
</dbReference>
<evidence type="ECO:0000256" key="1">
    <source>
        <dbReference type="ARBA" id="ARBA00022737"/>
    </source>
</evidence>
<dbReference type="EMBL" id="JAQQWN010000002">
    <property type="protein sequence ID" value="KAK8093588.1"/>
    <property type="molecule type" value="Genomic_DNA"/>
</dbReference>
<dbReference type="InterPro" id="IPR002110">
    <property type="entry name" value="Ankyrin_rpt"/>
</dbReference>
<feature type="repeat" description="ANK" evidence="3">
    <location>
        <begin position="429"/>
        <end position="461"/>
    </location>
</feature>
<comment type="caution">
    <text evidence="4">The sequence shown here is derived from an EMBL/GenBank/DDBJ whole genome shotgun (WGS) entry which is preliminary data.</text>
</comment>
<dbReference type="PANTHER" id="PTHR24198:SF165">
    <property type="entry name" value="ANKYRIN REPEAT-CONTAINING PROTEIN-RELATED"/>
    <property type="match status" value="1"/>
</dbReference>
<organism evidence="4 5">
    <name type="scientific">Apiospora hydei</name>
    <dbReference type="NCBI Taxonomy" id="1337664"/>
    <lineage>
        <taxon>Eukaryota</taxon>
        <taxon>Fungi</taxon>
        <taxon>Dikarya</taxon>
        <taxon>Ascomycota</taxon>
        <taxon>Pezizomycotina</taxon>
        <taxon>Sordariomycetes</taxon>
        <taxon>Xylariomycetidae</taxon>
        <taxon>Amphisphaeriales</taxon>
        <taxon>Apiosporaceae</taxon>
        <taxon>Apiospora</taxon>
    </lineage>
</organism>
<dbReference type="InterPro" id="IPR036770">
    <property type="entry name" value="Ankyrin_rpt-contain_sf"/>
</dbReference>
<keyword evidence="5" id="KW-1185">Reference proteome</keyword>
<evidence type="ECO:0000313" key="5">
    <source>
        <dbReference type="Proteomes" id="UP001433268"/>
    </source>
</evidence>
<dbReference type="GeneID" id="92037648"/>
<dbReference type="Proteomes" id="UP001433268">
    <property type="component" value="Unassembled WGS sequence"/>
</dbReference>
<keyword evidence="2 3" id="KW-0040">ANK repeat</keyword>